<organism evidence="3 4">
    <name type="scientific">Tricholomella constricta</name>
    <dbReference type="NCBI Taxonomy" id="117010"/>
    <lineage>
        <taxon>Eukaryota</taxon>
        <taxon>Fungi</taxon>
        <taxon>Dikarya</taxon>
        <taxon>Basidiomycota</taxon>
        <taxon>Agaricomycotina</taxon>
        <taxon>Agaricomycetes</taxon>
        <taxon>Agaricomycetidae</taxon>
        <taxon>Agaricales</taxon>
        <taxon>Tricholomatineae</taxon>
        <taxon>Lyophyllaceae</taxon>
        <taxon>Tricholomella</taxon>
    </lineage>
</organism>
<feature type="region of interest" description="Disordered" evidence="2">
    <location>
        <begin position="378"/>
        <end position="461"/>
    </location>
</feature>
<feature type="coiled-coil region" evidence="1">
    <location>
        <begin position="111"/>
        <end position="138"/>
    </location>
</feature>
<feature type="region of interest" description="Disordered" evidence="2">
    <location>
        <begin position="522"/>
        <end position="554"/>
    </location>
</feature>
<evidence type="ECO:0000313" key="4">
    <source>
        <dbReference type="Proteomes" id="UP000565441"/>
    </source>
</evidence>
<evidence type="ECO:0000256" key="2">
    <source>
        <dbReference type="SAM" id="MobiDB-lite"/>
    </source>
</evidence>
<reference evidence="3 4" key="1">
    <citation type="journal article" date="2020" name="ISME J.">
        <title>Uncovering the hidden diversity of litter-decomposition mechanisms in mushroom-forming fungi.</title>
        <authorList>
            <person name="Floudas D."/>
            <person name="Bentzer J."/>
            <person name="Ahren D."/>
            <person name="Johansson T."/>
            <person name="Persson P."/>
            <person name="Tunlid A."/>
        </authorList>
    </citation>
    <scope>NUCLEOTIDE SEQUENCE [LARGE SCALE GENOMIC DNA]</scope>
    <source>
        <strain evidence="3 4">CBS 661.87</strain>
    </source>
</reference>
<accession>A0A8H5HNL4</accession>
<keyword evidence="1" id="KW-0175">Coiled coil</keyword>
<feature type="compositionally biased region" description="Polar residues" evidence="2">
    <location>
        <begin position="282"/>
        <end position="293"/>
    </location>
</feature>
<dbReference type="OrthoDB" id="2798624at2759"/>
<keyword evidence="4" id="KW-1185">Reference proteome</keyword>
<dbReference type="AlphaFoldDB" id="A0A8H5HNL4"/>
<proteinExistence type="predicted"/>
<feature type="region of interest" description="Disordered" evidence="2">
    <location>
        <begin position="264"/>
        <end position="293"/>
    </location>
</feature>
<gene>
    <name evidence="3" type="ORF">D9615_001748</name>
</gene>
<protein>
    <submittedName>
        <fullName evidence="3">Uncharacterized protein</fullName>
    </submittedName>
</protein>
<comment type="caution">
    <text evidence="3">The sequence shown here is derived from an EMBL/GenBank/DDBJ whole genome shotgun (WGS) entry which is preliminary data.</text>
</comment>
<evidence type="ECO:0000313" key="3">
    <source>
        <dbReference type="EMBL" id="KAF5386668.1"/>
    </source>
</evidence>
<dbReference type="Proteomes" id="UP000565441">
    <property type="component" value="Unassembled WGS sequence"/>
</dbReference>
<evidence type="ECO:0000256" key="1">
    <source>
        <dbReference type="SAM" id="Coils"/>
    </source>
</evidence>
<feature type="compositionally biased region" description="Polar residues" evidence="2">
    <location>
        <begin position="522"/>
        <end position="532"/>
    </location>
</feature>
<feature type="compositionally biased region" description="Low complexity" evidence="2">
    <location>
        <begin position="449"/>
        <end position="460"/>
    </location>
</feature>
<sequence length="554" mass="60230">MQFFKTFKLLHRRTKSDPTKAVTSDFSSHKQTSSLSNGISGPFLTALNCSVDHDISPSLHLNVRILDLEAENSCLRDASAASFNELTDLRSQLKTTQAELYAELHKGVRQRREDRNEIEKLRETLAQYETLLELVFNADPSGAFPADAHVSLRNGHTLDQALSNAVSRTAATTMINSGDVVPSVLGLRTQAEYVSALQLTIKTRMQLRKCKKVAKFWKNTATEDGKNSHIVTPSPSDISSISEVLSAERQKAVDDLMARRKACGESSFSTPVETSQRDEVVANSSSVPPTGSESLSFGYSSTYTRPCLSPLASHSLRQELSNISSTNRLSKWPSASGLGRKPLGQIDLNVRKPILIATSHKTSIAPDHGKHHSTLPVAQTVRSVPPKKIKNSGQVSASVSHPLKPAGNKPKSYMNQPSRGSLLDSSHLADSARSQDLANIAEESESRCESSSSSNDTSQEWVTCDGHTEDASFGSTSETLIHASPTTPVPKHSLSKAEFAKSRLPMPVFRSLRLSSTKLVTSMGKAQSSSPLRTRAAAKTLPTRHSVRPNANLR</sequence>
<name>A0A8H5HNL4_9AGAR</name>
<dbReference type="EMBL" id="JAACJP010000002">
    <property type="protein sequence ID" value="KAF5386668.1"/>
    <property type="molecule type" value="Genomic_DNA"/>
</dbReference>
<feature type="compositionally biased region" description="Low complexity" evidence="2">
    <location>
        <begin position="421"/>
        <end position="434"/>
    </location>
</feature>